<evidence type="ECO:0000313" key="3">
    <source>
        <dbReference type="EnsemblPlants" id="EMT33710"/>
    </source>
</evidence>
<accession>N1R5S6</accession>
<dbReference type="ExpressionAtlas" id="N1R5S6">
    <property type="expression patterns" value="baseline"/>
</dbReference>
<protein>
    <recommendedName>
        <fullName evidence="2">KIB1-4 beta-propeller domain-containing protein</fullName>
    </recommendedName>
</protein>
<reference evidence="3" key="1">
    <citation type="submission" date="2015-06" db="UniProtKB">
        <authorList>
            <consortium name="EnsemblPlants"/>
        </authorList>
    </citation>
    <scope>IDENTIFICATION</scope>
</reference>
<dbReference type="PANTHER" id="PTHR33165">
    <property type="entry name" value="F-BOX DOMAIN CONTAINING PROTEIN-LIKE-RELATED"/>
    <property type="match status" value="1"/>
</dbReference>
<dbReference type="AlphaFoldDB" id="N1R5S6"/>
<organism evidence="3">
    <name type="scientific">Aegilops tauschii</name>
    <name type="common">Tausch's goatgrass</name>
    <name type="synonym">Aegilops squarrosa</name>
    <dbReference type="NCBI Taxonomy" id="37682"/>
    <lineage>
        <taxon>Eukaryota</taxon>
        <taxon>Viridiplantae</taxon>
        <taxon>Streptophyta</taxon>
        <taxon>Embryophyta</taxon>
        <taxon>Tracheophyta</taxon>
        <taxon>Spermatophyta</taxon>
        <taxon>Magnoliopsida</taxon>
        <taxon>Liliopsida</taxon>
        <taxon>Poales</taxon>
        <taxon>Poaceae</taxon>
        <taxon>BOP clade</taxon>
        <taxon>Pooideae</taxon>
        <taxon>Triticodae</taxon>
        <taxon>Triticeae</taxon>
        <taxon>Triticinae</taxon>
        <taxon>Aegilops</taxon>
    </lineage>
</organism>
<feature type="compositionally biased region" description="Low complexity" evidence="1">
    <location>
        <begin position="20"/>
        <end position="30"/>
    </location>
</feature>
<feature type="domain" description="KIB1-4 beta-propeller" evidence="2">
    <location>
        <begin position="120"/>
        <end position="363"/>
    </location>
</feature>
<dbReference type="EnsemblPlants" id="EMT33710">
    <property type="protein sequence ID" value="EMT33710"/>
    <property type="gene ID" value="F775_32999"/>
</dbReference>
<feature type="region of interest" description="Disordered" evidence="1">
    <location>
        <begin position="1"/>
        <end position="35"/>
    </location>
</feature>
<dbReference type="PANTHER" id="PTHR33165:SF89">
    <property type="entry name" value="DUF295 DOMAIN-CONTAINING PROTEIN"/>
    <property type="match status" value="1"/>
</dbReference>
<name>N1R5S6_AEGTA</name>
<dbReference type="SUPFAM" id="SSF101898">
    <property type="entry name" value="NHL repeat"/>
    <property type="match status" value="1"/>
</dbReference>
<dbReference type="Pfam" id="PF03478">
    <property type="entry name" value="Beta-prop_KIB1-4"/>
    <property type="match status" value="1"/>
</dbReference>
<proteinExistence type="predicted"/>
<evidence type="ECO:0000256" key="1">
    <source>
        <dbReference type="SAM" id="MobiDB-lite"/>
    </source>
</evidence>
<sequence>MASKSSSLRRRPALTPPPRTSTRTRAPASRDWAGRHKTKAKQIAGHALANDVADYLQFRAACAAWRENTDEDGPKKHSVLDQRFHPRRWILLPNGSSTYVADDDSRDRHSMVNLSRGTKIAVDLPLLQGHTVAIGCGGSPGGVLVLVHAETLVVRLLNPLTGQRVDLASVAPVLSGQRMGYRDKDFSRRCKVLGAGFAGDSTVVLHFGWDNKLVSFKIGGGDHWEIISEGDIYCSAFPFRGKVYFADKGREGLMVVDAEATPPNLVLAARWPTKRLKFWFAYMADSSGVLLVLTNKVNYQGGQGQDDDYTVKLALFLLDADAGKLIRVKDLGQRAMFVGDYSGAFVVSAEGNVVPNAIYFHHDLHQKLLVRGLSDGRTRPMTEARAASSTI</sequence>
<dbReference type="InterPro" id="IPR005174">
    <property type="entry name" value="KIB1-4_b-propeller"/>
</dbReference>
<evidence type="ECO:0000259" key="2">
    <source>
        <dbReference type="Pfam" id="PF03478"/>
    </source>
</evidence>